<name>A0A0F9N713_9ZZZZ</name>
<sequence length="69" mass="8090">MFLNESINLYNYIQGQSEWDFDIHYERGLIRCEIIGNLSGQELGKIVGWCYNKMGKIGNNEFRLEIDSL</sequence>
<comment type="caution">
    <text evidence="1">The sequence shown here is derived from an EMBL/GenBank/DDBJ whole genome shotgun (WGS) entry which is preliminary data.</text>
</comment>
<protein>
    <submittedName>
        <fullName evidence="1">Uncharacterized protein</fullName>
    </submittedName>
</protein>
<proteinExistence type="predicted"/>
<reference evidence="1" key="1">
    <citation type="journal article" date="2015" name="Nature">
        <title>Complex archaea that bridge the gap between prokaryotes and eukaryotes.</title>
        <authorList>
            <person name="Spang A."/>
            <person name="Saw J.H."/>
            <person name="Jorgensen S.L."/>
            <person name="Zaremba-Niedzwiedzka K."/>
            <person name="Martijn J."/>
            <person name="Lind A.E."/>
            <person name="van Eijk R."/>
            <person name="Schleper C."/>
            <person name="Guy L."/>
            <person name="Ettema T.J."/>
        </authorList>
    </citation>
    <scope>NUCLEOTIDE SEQUENCE</scope>
</reference>
<organism evidence="1">
    <name type="scientific">marine sediment metagenome</name>
    <dbReference type="NCBI Taxonomy" id="412755"/>
    <lineage>
        <taxon>unclassified sequences</taxon>
        <taxon>metagenomes</taxon>
        <taxon>ecological metagenomes</taxon>
    </lineage>
</organism>
<dbReference type="AlphaFoldDB" id="A0A0F9N713"/>
<gene>
    <name evidence="1" type="ORF">LCGC14_1003440</name>
</gene>
<evidence type="ECO:0000313" key="1">
    <source>
        <dbReference type="EMBL" id="KKN13724.1"/>
    </source>
</evidence>
<dbReference type="EMBL" id="LAZR01003891">
    <property type="protein sequence ID" value="KKN13724.1"/>
    <property type="molecule type" value="Genomic_DNA"/>
</dbReference>
<accession>A0A0F9N713</accession>